<dbReference type="SUPFAM" id="SSF52777">
    <property type="entry name" value="CoA-dependent acyltransferases"/>
    <property type="match status" value="2"/>
</dbReference>
<reference evidence="3" key="2">
    <citation type="submission" date="2025-08" db="UniProtKB">
        <authorList>
            <consortium name="RefSeq"/>
        </authorList>
    </citation>
    <scope>IDENTIFICATION</scope>
    <source>
        <tissue evidence="3">Leaf</tissue>
    </source>
</reference>
<dbReference type="Gene3D" id="3.30.559.10">
    <property type="entry name" value="Chloramphenicol acetyltransferase-like domain"/>
    <property type="match status" value="1"/>
</dbReference>
<dbReference type="PANTHER" id="PTHR34375">
    <property type="entry name" value="GATA ZINC FINGER PROTEIN-RELATED"/>
    <property type="match status" value="1"/>
</dbReference>
<organism evidence="2 3">
    <name type="scientific">Ananas comosus</name>
    <name type="common">Pineapple</name>
    <name type="synonym">Ananas ananas</name>
    <dbReference type="NCBI Taxonomy" id="4615"/>
    <lineage>
        <taxon>Eukaryota</taxon>
        <taxon>Viridiplantae</taxon>
        <taxon>Streptophyta</taxon>
        <taxon>Embryophyta</taxon>
        <taxon>Tracheophyta</taxon>
        <taxon>Spermatophyta</taxon>
        <taxon>Magnoliopsida</taxon>
        <taxon>Liliopsida</taxon>
        <taxon>Poales</taxon>
        <taxon>Bromeliaceae</taxon>
        <taxon>Bromelioideae</taxon>
        <taxon>Ananas</taxon>
    </lineage>
</organism>
<sequence length="497" mass="53335">MMDGGPPGAQTEAAVEAACRAVGGTELSWCRAVPGGTGTTVLALLLSRPAPLLLPSLVSCLRSLLRSHPLLRSLLSLSSPTPAFSVPSPDPPATPQLPPFLLLLPSPISPSADSFHSVLELELNLNPWSSPAPSDPLPVFFAALHPLPHGDGDGHRSVLALKFHTAACDRTSAVAILTELMRLMAAEGRTAEEAEEEEGGGGGGGASGEDDAGCELGIEDRIPKRDAWKPFWARGKDLIGYSLNGLRTSTLRFEDAASNRCSQVVRFVMDAPETRSLLRACRAKGVKLCGAIAAAALIAAHSSKQLENGCYETYSVVTLIDCRKYLEPVLDKHNVGFYHSAITNAHSIHGGEGLWEVAIRCHNSYSNAMSNKKHLTDIGDLNFLMCKAIENPQLTPSSSLRTAIISVFEEPVVYETSDLQKALGVEDYVGCASVHGVGPSIAVFDTIRDEQLDCACVYPAPLHSRKQIERVVEHMKRILIEGSSHLDDHEDFVENND</sequence>
<evidence type="ECO:0000256" key="1">
    <source>
        <dbReference type="SAM" id="MobiDB-lite"/>
    </source>
</evidence>
<proteinExistence type="predicted"/>
<name>A0A6P5FAN4_ANACO</name>
<gene>
    <name evidence="3" type="primary">LOC109713106</name>
</gene>
<dbReference type="InterPro" id="IPR023213">
    <property type="entry name" value="CAT-like_dom_sf"/>
</dbReference>
<feature type="region of interest" description="Disordered" evidence="1">
    <location>
        <begin position="188"/>
        <end position="214"/>
    </location>
</feature>
<reference evidence="2" key="1">
    <citation type="journal article" date="2015" name="Nat. Genet.">
        <title>The pineapple genome and the evolution of CAM photosynthesis.</title>
        <authorList>
            <person name="Ming R."/>
            <person name="VanBuren R."/>
            <person name="Wai C.M."/>
            <person name="Tang H."/>
            <person name="Schatz M.C."/>
            <person name="Bowers J.E."/>
            <person name="Lyons E."/>
            <person name="Wang M.L."/>
            <person name="Chen J."/>
            <person name="Biggers E."/>
            <person name="Zhang J."/>
            <person name="Huang L."/>
            <person name="Zhang L."/>
            <person name="Miao W."/>
            <person name="Zhang J."/>
            <person name="Ye Z."/>
            <person name="Miao C."/>
            <person name="Lin Z."/>
            <person name="Wang H."/>
            <person name="Zhou H."/>
            <person name="Yim W.C."/>
            <person name="Priest H.D."/>
            <person name="Zheng C."/>
            <person name="Woodhouse M."/>
            <person name="Edger P.P."/>
            <person name="Guyot R."/>
            <person name="Guo H.B."/>
            <person name="Guo H."/>
            <person name="Zheng G."/>
            <person name="Singh R."/>
            <person name="Sharma A."/>
            <person name="Min X."/>
            <person name="Zheng Y."/>
            <person name="Lee H."/>
            <person name="Gurtowski J."/>
            <person name="Sedlazeck F.J."/>
            <person name="Harkess A."/>
            <person name="McKain M.R."/>
            <person name="Liao Z."/>
            <person name="Fang J."/>
            <person name="Liu J."/>
            <person name="Zhang X."/>
            <person name="Zhang Q."/>
            <person name="Hu W."/>
            <person name="Qin Y."/>
            <person name="Wang K."/>
            <person name="Chen L.Y."/>
            <person name="Shirley N."/>
            <person name="Lin Y.R."/>
            <person name="Liu L.Y."/>
            <person name="Hernandez A.G."/>
            <person name="Wright C.L."/>
            <person name="Bulone V."/>
            <person name="Tuskan G.A."/>
            <person name="Heath K."/>
            <person name="Zee F."/>
            <person name="Moore P.H."/>
            <person name="Sunkar R."/>
            <person name="Leebens-Mack J.H."/>
            <person name="Mockler T."/>
            <person name="Bennetzen J.L."/>
            <person name="Freeling M."/>
            <person name="Sankoff D."/>
            <person name="Paterson A.H."/>
            <person name="Zhu X."/>
            <person name="Yang X."/>
            <person name="Smith J.A."/>
            <person name="Cushman J.C."/>
            <person name="Paull R.E."/>
            <person name="Yu Q."/>
        </authorList>
    </citation>
    <scope>NUCLEOTIDE SEQUENCE [LARGE SCALE GENOMIC DNA]</scope>
    <source>
        <strain evidence="2">cv. F153</strain>
    </source>
</reference>
<dbReference type="Proteomes" id="UP000515123">
    <property type="component" value="Linkage group 1"/>
</dbReference>
<dbReference type="RefSeq" id="XP_020092662.1">
    <property type="nucleotide sequence ID" value="XM_020237073.1"/>
</dbReference>
<dbReference type="Gramene" id="Aco029174.1.mrna1">
    <property type="protein sequence ID" value="Aco029174.1.mrna1"/>
    <property type="gene ID" value="Aco029174.1.path1"/>
</dbReference>
<dbReference type="PANTHER" id="PTHR34375:SF2">
    <property type="entry name" value="GATA ZINC FINGER PROTEIN"/>
    <property type="match status" value="1"/>
</dbReference>
<dbReference type="GeneID" id="109713106"/>
<dbReference type="AlphaFoldDB" id="A0A6P5FAN4"/>
<dbReference type="Gene3D" id="3.30.559.30">
    <property type="entry name" value="Nonribosomal peptide synthetase, condensation domain"/>
    <property type="match status" value="1"/>
</dbReference>
<keyword evidence="2" id="KW-1185">Reference proteome</keyword>
<protein>
    <submittedName>
        <fullName evidence="3">Uncharacterized protein LOC109713106</fullName>
    </submittedName>
</protein>
<dbReference type="OrthoDB" id="439993at2759"/>
<accession>A0A6P5FAN4</accession>
<evidence type="ECO:0000313" key="3">
    <source>
        <dbReference type="RefSeq" id="XP_020092662.1"/>
    </source>
</evidence>
<evidence type="ECO:0000313" key="2">
    <source>
        <dbReference type="Proteomes" id="UP000515123"/>
    </source>
</evidence>